<dbReference type="AlphaFoldDB" id="A0A0V8RUN5"/>
<evidence type="ECO:0000313" key="4">
    <source>
        <dbReference type="Proteomes" id="UP000053352"/>
    </source>
</evidence>
<comment type="similarity">
    <text evidence="1">Belongs to the deoxyhypusine synthase family.</text>
</comment>
<keyword evidence="3" id="KW-0808">Transferase</keyword>
<dbReference type="InterPro" id="IPR036982">
    <property type="entry name" value="Deoxyhypusine_synthase_sf"/>
</dbReference>
<organism evidence="3 4">
    <name type="scientific">Pyrodictium occultum</name>
    <dbReference type="NCBI Taxonomy" id="2309"/>
    <lineage>
        <taxon>Archaea</taxon>
        <taxon>Thermoproteota</taxon>
        <taxon>Thermoprotei</taxon>
        <taxon>Desulfurococcales</taxon>
        <taxon>Pyrodictiaceae</taxon>
        <taxon>Pyrodictium</taxon>
    </lineage>
</organism>
<name>A0A0V8RUN5_PYROC</name>
<accession>A0A0V8RUN5</accession>
<keyword evidence="4" id="KW-1185">Reference proteome</keyword>
<dbReference type="Proteomes" id="UP000053352">
    <property type="component" value="Unassembled WGS sequence"/>
</dbReference>
<dbReference type="EC" id="2.5.1.46" evidence="3"/>
<evidence type="ECO:0000256" key="2">
    <source>
        <dbReference type="ARBA" id="ARBA00023027"/>
    </source>
</evidence>
<reference evidence="3 4" key="1">
    <citation type="submission" date="2015-11" db="EMBL/GenBank/DDBJ databases">
        <title>Genome sequence of Pyrodictium occultum PL-19, a marine hyperthermophilic archaeon isolated from Volcano, Italy.</title>
        <authorList>
            <person name="Utturkar S."/>
            <person name="Huber H."/>
            <person name="Leptihn S."/>
            <person name="Brown S."/>
            <person name="Stetter K.O."/>
            <person name="Podar M."/>
        </authorList>
    </citation>
    <scope>NUCLEOTIDE SEQUENCE [LARGE SCALE GENOMIC DNA]</scope>
    <source>
        <strain evidence="3 4">PL-19</strain>
    </source>
</reference>
<dbReference type="SUPFAM" id="SSF52467">
    <property type="entry name" value="DHS-like NAD/FAD-binding domain"/>
    <property type="match status" value="1"/>
</dbReference>
<dbReference type="OrthoDB" id="17730at2157"/>
<dbReference type="EMBL" id="LNTB01000001">
    <property type="protein sequence ID" value="KSW11775.1"/>
    <property type="molecule type" value="Genomic_DNA"/>
</dbReference>
<gene>
    <name evidence="3" type="ORF">CF15_02915</name>
</gene>
<protein>
    <submittedName>
        <fullName evidence="3">Deoxyhypusine synthase</fullName>
        <ecNumber evidence="3">2.5.1.46</ecNumber>
    </submittedName>
</protein>
<proteinExistence type="inferred from homology"/>
<evidence type="ECO:0000313" key="3">
    <source>
        <dbReference type="EMBL" id="KSW11775.1"/>
    </source>
</evidence>
<dbReference type="Gene3D" id="3.40.910.10">
    <property type="entry name" value="Deoxyhypusine synthase"/>
    <property type="match status" value="1"/>
</dbReference>
<dbReference type="PANTHER" id="PTHR11703">
    <property type="entry name" value="DEOXYHYPUSINE SYNTHASE"/>
    <property type="match status" value="1"/>
</dbReference>
<dbReference type="NCBIfam" id="NF002294">
    <property type="entry name" value="PRK01221.1"/>
    <property type="match status" value="1"/>
</dbReference>
<dbReference type="GO" id="GO:0005737">
    <property type="term" value="C:cytoplasm"/>
    <property type="evidence" value="ECO:0007669"/>
    <property type="project" value="TreeGrafter"/>
</dbReference>
<dbReference type="GO" id="GO:0034038">
    <property type="term" value="F:deoxyhypusine synthase activity"/>
    <property type="evidence" value="ECO:0007669"/>
    <property type="project" value="UniProtKB-EC"/>
</dbReference>
<evidence type="ECO:0000256" key="1">
    <source>
        <dbReference type="ARBA" id="ARBA00009892"/>
    </source>
</evidence>
<dbReference type="InterPro" id="IPR002773">
    <property type="entry name" value="Deoxyhypusine_synthase"/>
</dbReference>
<dbReference type="Pfam" id="PF01916">
    <property type="entry name" value="DS"/>
    <property type="match status" value="1"/>
</dbReference>
<dbReference type="InterPro" id="IPR029035">
    <property type="entry name" value="DHS-like_NAD/FAD-binding_dom"/>
</dbReference>
<keyword evidence="2" id="KW-0520">NAD</keyword>
<dbReference type="PANTHER" id="PTHR11703:SF0">
    <property type="entry name" value="DEOXYHYPUSINE SYNTHASE"/>
    <property type="match status" value="1"/>
</dbReference>
<dbReference type="RefSeq" id="WP_058370455.1">
    <property type="nucleotide sequence ID" value="NZ_LNTB01000001.1"/>
</dbReference>
<dbReference type="STRING" id="2309.CF15_02915"/>
<comment type="caution">
    <text evidence="3">The sequence shown here is derived from an EMBL/GenBank/DDBJ whole genome shotgun (WGS) entry which is preliminary data.</text>
</comment>
<sequence>MSGDREKLLTESVKDVEINPDQPLSSIVELLDNIHGFMAGHVARAIRILSRCLPESDLRVISFTANLVATGLRGVLAQLIREGFFNLIVTTCGTIDHDVARGTGGRYYKGFFEADDRMLQRMEIHRLGNVFIPVEDYGPRVEKTVYKVLDRLDRGREWGVYEILWEIGRELRSDRGSILAAASETGTPIIVPGFLDGAFGTALFTYLQTHRDLRVNPFKDEEVIANKFFTAKRATALIVGGGISKHHTIWWAQFREGLDCAVYMTTAIEYDGSLSGAHPREAITWNKLRPEAESVVVYGDASILLPVIAAGLLAGRKSRGSGREERG</sequence>